<evidence type="ECO:0000313" key="2">
    <source>
        <dbReference type="EMBL" id="GAA3594081.1"/>
    </source>
</evidence>
<keyword evidence="3" id="KW-1185">Reference proteome</keyword>
<reference evidence="3" key="1">
    <citation type="journal article" date="2019" name="Int. J. Syst. Evol. Microbiol.">
        <title>The Global Catalogue of Microorganisms (GCM) 10K type strain sequencing project: providing services to taxonomists for standard genome sequencing and annotation.</title>
        <authorList>
            <consortium name="The Broad Institute Genomics Platform"/>
            <consortium name="The Broad Institute Genome Sequencing Center for Infectious Disease"/>
            <person name="Wu L."/>
            <person name="Ma J."/>
        </authorList>
    </citation>
    <scope>NUCLEOTIDE SEQUENCE [LARGE SCALE GENOMIC DNA]</scope>
    <source>
        <strain evidence="3">JCM 16902</strain>
    </source>
</reference>
<comment type="caution">
    <text evidence="2">The sequence shown here is derived from an EMBL/GenBank/DDBJ whole genome shotgun (WGS) entry which is preliminary data.</text>
</comment>
<protein>
    <submittedName>
        <fullName evidence="2">Alpha/beta hydrolase</fullName>
    </submittedName>
</protein>
<dbReference type="Pfam" id="PF06259">
    <property type="entry name" value="Abhydrolase_8"/>
    <property type="match status" value="1"/>
</dbReference>
<dbReference type="EMBL" id="BAAAZO010000001">
    <property type="protein sequence ID" value="GAA3594081.1"/>
    <property type="molecule type" value="Genomic_DNA"/>
</dbReference>
<keyword evidence="2" id="KW-0378">Hydrolase</keyword>
<sequence length="654" mass="70290">MVSAAWAQVRDWRSSDLEGAAQNLRDVEDRLIDTGDGLNKVAPPSWSGTASDGARAQLDQLKELLEDRIAEVAAVRRGLLDASDGVVDVERAVKRAEQFAADNGLEITATNVQDVRGLTMCYATEHDEELARDARSLLVDECAAYVAEAVRRAGDVDQDLSQVLNGQVMSGALAQYDYRSPDDAALRGENAGVADLYGQPAKDATPAQNKAWWDSLTEAEKTEILKDHPDWINNRNGLPADVLDAASTALLPVYQEQVKDQLWSLRNELAGLGPDDKDRKKALEKAIGELEDKRDSLDTVDRLGRQDSTMILGLDISNQRAQAIISNGNPDTADQVGVFTPGLTSTVQDMDGYAEDMRKMRLGAERSLNRDPATAGEDVAMVTWLGYQAPQISAESLTDFDGDSVAMANSARTGGDRLAEFYQGINVKNDHADITALGHSYGSTTTGYALQHANTGVDRVAFFGSPGLGVNDVNDLKVPSGKVFYEEANWDGVGDLQRFGKDPSEMDGVVQLDTNEVQDAQEGKLSGITLHTSYLNEGTTSQHNLQSLVAGQEDRVVEGDHNVPLGEILRDSATNPLGPGGEIGERLGEKIGEELVEVRDSAVDLAETGAEKVAEGFADVAAGATEKGYEVRQGVGSIYEQLKRAAMGDPGGLR</sequence>
<dbReference type="InterPro" id="IPR029058">
    <property type="entry name" value="AB_hydrolase_fold"/>
</dbReference>
<accession>A0ABP6YY50</accession>
<dbReference type="SUPFAM" id="SSF53474">
    <property type="entry name" value="alpha/beta-Hydrolases"/>
    <property type="match status" value="1"/>
</dbReference>
<feature type="domain" description="DUF1023" evidence="1">
    <location>
        <begin position="319"/>
        <end position="498"/>
    </location>
</feature>
<dbReference type="GO" id="GO:0016787">
    <property type="term" value="F:hydrolase activity"/>
    <property type="evidence" value="ECO:0007669"/>
    <property type="project" value="UniProtKB-KW"/>
</dbReference>
<dbReference type="InterPro" id="IPR010427">
    <property type="entry name" value="DUF1023"/>
</dbReference>
<organism evidence="2 3">
    <name type="scientific">Kineosporia mesophila</name>
    <dbReference type="NCBI Taxonomy" id="566012"/>
    <lineage>
        <taxon>Bacteria</taxon>
        <taxon>Bacillati</taxon>
        <taxon>Actinomycetota</taxon>
        <taxon>Actinomycetes</taxon>
        <taxon>Kineosporiales</taxon>
        <taxon>Kineosporiaceae</taxon>
        <taxon>Kineosporia</taxon>
    </lineage>
</organism>
<dbReference type="Proteomes" id="UP001501074">
    <property type="component" value="Unassembled WGS sequence"/>
</dbReference>
<proteinExistence type="predicted"/>
<gene>
    <name evidence="2" type="ORF">GCM10022223_06340</name>
</gene>
<evidence type="ECO:0000259" key="1">
    <source>
        <dbReference type="Pfam" id="PF06259"/>
    </source>
</evidence>
<name>A0ABP6YY50_9ACTN</name>
<evidence type="ECO:0000313" key="3">
    <source>
        <dbReference type="Proteomes" id="UP001501074"/>
    </source>
</evidence>
<dbReference type="Gene3D" id="3.40.50.1820">
    <property type="entry name" value="alpha/beta hydrolase"/>
    <property type="match status" value="1"/>
</dbReference>